<name>A0A8C4M1W8_EQUAS</name>
<keyword evidence="7" id="KW-0805">Transcription regulation</keyword>
<evidence type="ECO:0000259" key="16">
    <source>
        <dbReference type="PROSITE" id="PS50217"/>
    </source>
</evidence>
<accession>A0A8C4M1W8</accession>
<dbReference type="SUPFAM" id="SSF57959">
    <property type="entry name" value="Leucine zipper domain"/>
    <property type="match status" value="1"/>
</dbReference>
<dbReference type="GO" id="GO:0090026">
    <property type="term" value="P:positive regulation of monocyte chemotaxis"/>
    <property type="evidence" value="ECO:0007669"/>
    <property type="project" value="Ensembl"/>
</dbReference>
<dbReference type="GO" id="GO:0001228">
    <property type="term" value="F:DNA-binding transcription activator activity, RNA polymerase II-specific"/>
    <property type="evidence" value="ECO:0007669"/>
    <property type="project" value="Ensembl"/>
</dbReference>
<proteinExistence type="inferred from homology"/>
<dbReference type="GO" id="GO:1902236">
    <property type="term" value="P:negative regulation of endoplasmic reticulum stress-induced intrinsic apoptotic signaling pathway"/>
    <property type="evidence" value="ECO:0007669"/>
    <property type="project" value="Ensembl"/>
</dbReference>
<comment type="similarity">
    <text evidence="2">Belongs to the bZIP family. ATF subfamily.</text>
</comment>
<dbReference type="InterPro" id="IPR004827">
    <property type="entry name" value="bZIP"/>
</dbReference>
<gene>
    <name evidence="17" type="primary">CREB3</name>
</gene>
<feature type="domain" description="BZIP" evidence="16">
    <location>
        <begin position="229"/>
        <end position="292"/>
    </location>
</feature>
<dbReference type="GO" id="GO:0030968">
    <property type="term" value="P:endoplasmic reticulum unfolded protein response"/>
    <property type="evidence" value="ECO:0007669"/>
    <property type="project" value="Ensembl"/>
</dbReference>
<dbReference type="GO" id="GO:0005789">
    <property type="term" value="C:endoplasmic reticulum membrane"/>
    <property type="evidence" value="ECO:0007669"/>
    <property type="project" value="UniProtKB-SubCell"/>
</dbReference>
<dbReference type="SMART" id="SM00338">
    <property type="entry name" value="BRLZ"/>
    <property type="match status" value="1"/>
</dbReference>
<dbReference type="GeneTree" id="ENSGT00940000160343"/>
<sequence length="463" mass="51263">MVAGTAGSCSGPSSRCSGTLRRAAVPPRQEARVRRNPEKTPQFPFTLEPFLSLAWGEGGAGSQNARLQAMCNMEVPSDPGNQDLLDFLLEESGDLGAALDEALEASLDWELPPSEVLRDWEGEDFLSSLLSSPESLNVLSSSNPCPVHHDHTYSVPHEHISIDLDNRSYGKEGAQMTALHVEEPAEQPISQEPQEIARLILTDEEKRLLEKEGLTLPGTLPLSKMEEQVLKRVRRKIRNRKSAQESRRKKKVYVGGLENRVLKYTAQNLELQNRVQLLEEQNLSLLHHLRRLQAMVIQISNKTSSSSTCVLVLLFSFCLLLIPAMYSSDTRESLPAEHRVLSRQLRALPSEDPQQLELPALRSEAPKDSSDHMFQAPGNSCCLFYQMPQAPGMEPPLKLPLPDPFSKSPCPGPIFPLHANLTRGGMASYSQPCTYHLAGPVLGLNVRMWGTSARAWGSQSVSK</sequence>
<dbReference type="Pfam" id="PF00170">
    <property type="entry name" value="bZIP_1"/>
    <property type="match status" value="1"/>
</dbReference>
<evidence type="ECO:0000256" key="12">
    <source>
        <dbReference type="ARBA" id="ARBA00023180"/>
    </source>
</evidence>
<feature type="region of interest" description="Disordered" evidence="15">
    <location>
        <begin position="1"/>
        <end position="41"/>
    </location>
</feature>
<evidence type="ECO:0000256" key="3">
    <source>
        <dbReference type="ARBA" id="ARBA00022692"/>
    </source>
</evidence>
<evidence type="ECO:0000256" key="6">
    <source>
        <dbReference type="ARBA" id="ARBA00022989"/>
    </source>
</evidence>
<evidence type="ECO:0000256" key="14">
    <source>
        <dbReference type="ARBA" id="ARBA00023242"/>
    </source>
</evidence>
<feature type="compositionally biased region" description="Low complexity" evidence="15">
    <location>
        <begin position="7"/>
        <end position="18"/>
    </location>
</feature>
<dbReference type="InterPro" id="IPR051381">
    <property type="entry name" value="CREB_ATF_subfamily"/>
</dbReference>
<reference evidence="17" key="3">
    <citation type="submission" date="2025-09" db="UniProtKB">
        <authorList>
            <consortium name="Ensembl"/>
        </authorList>
    </citation>
    <scope>IDENTIFICATION</scope>
</reference>
<reference evidence="17 18" key="1">
    <citation type="journal article" date="2020" name="Nat. Commun.">
        <title>Donkey genomes provide new insights into domestication and selection for coat color.</title>
        <authorList>
            <person name="Wang"/>
            <person name="C."/>
            <person name="Li"/>
            <person name="H."/>
            <person name="Guo"/>
            <person name="Y."/>
            <person name="Huang"/>
            <person name="J."/>
            <person name="Sun"/>
            <person name="Y."/>
            <person name="Min"/>
            <person name="J."/>
            <person name="Wang"/>
            <person name="J."/>
            <person name="Fang"/>
            <person name="X."/>
            <person name="Zhao"/>
            <person name="Z."/>
            <person name="Wang"/>
            <person name="S."/>
            <person name="Zhang"/>
            <person name="Y."/>
            <person name="Liu"/>
            <person name="Q."/>
            <person name="Jiang"/>
            <person name="Q."/>
            <person name="Wang"/>
            <person name="X."/>
            <person name="Guo"/>
            <person name="Y."/>
            <person name="Yang"/>
            <person name="C."/>
            <person name="Wang"/>
            <person name="Y."/>
            <person name="Tian"/>
            <person name="F."/>
            <person name="Zhuang"/>
            <person name="G."/>
            <person name="Fan"/>
            <person name="Y."/>
            <person name="Gao"/>
            <person name="Q."/>
            <person name="Li"/>
            <person name="Y."/>
            <person name="Ju"/>
            <person name="Z."/>
            <person name="Li"/>
            <person name="J."/>
            <person name="Li"/>
            <person name="R."/>
            <person name="Hou"/>
            <person name="M."/>
            <person name="Yang"/>
            <person name="G."/>
            <person name="Liu"/>
            <person name="G."/>
            <person name="Liu"/>
            <person name="W."/>
            <person name="Guo"/>
            <person name="J."/>
            <person name="Pan"/>
            <person name="S."/>
            <person name="Fan"/>
            <person name="G."/>
            <person name="Zhang"/>
            <person name="W."/>
            <person name="Zhang"/>
            <person name="R."/>
            <person name="Yu"/>
            <person name="J."/>
            <person name="Zhang"/>
            <person name="X."/>
            <person name="Yin"/>
            <person name="Q."/>
            <person name="Ji"/>
            <person name="C."/>
            <person name="Jin"/>
            <person name="Y."/>
            <person name="Yue"/>
            <person name="G."/>
            <person name="Liu"/>
            <person name="M."/>
            <person name="Xu"/>
            <person name="J."/>
            <person name="Liu"/>
            <person name="S."/>
            <person name="Jordana"/>
            <person name="J."/>
            <person name="Noce"/>
            <person name="A."/>
            <person name="Amills"/>
            <person name="M."/>
            <person name="Wu"/>
            <person name="D.D."/>
            <person name="Li"/>
            <person name="S."/>
            <person name="Zhou"/>
            <person name="X. and Zhong"/>
            <person name="J."/>
        </authorList>
    </citation>
    <scope>NUCLEOTIDE SEQUENCE [LARGE SCALE GENOMIC DNA]</scope>
</reference>
<dbReference type="GO" id="GO:0042802">
    <property type="term" value="F:identical protein binding"/>
    <property type="evidence" value="ECO:0007669"/>
    <property type="project" value="Ensembl"/>
</dbReference>
<dbReference type="CDD" id="cd14689">
    <property type="entry name" value="bZIP_CREB3"/>
    <property type="match status" value="1"/>
</dbReference>
<keyword evidence="6" id="KW-1133">Transmembrane helix</keyword>
<keyword evidence="9" id="KW-0472">Membrane</keyword>
<keyword evidence="18" id="KW-1185">Reference proteome</keyword>
<evidence type="ECO:0000256" key="2">
    <source>
        <dbReference type="ARBA" id="ARBA00009050"/>
    </source>
</evidence>
<dbReference type="Proteomes" id="UP000694387">
    <property type="component" value="Chromosome 10"/>
</dbReference>
<evidence type="ECO:0000313" key="17">
    <source>
        <dbReference type="Ensembl" id="ENSEASP00005020363.2"/>
    </source>
</evidence>
<protein>
    <submittedName>
        <fullName evidence="17">cAMP responsive element binding protein 3</fullName>
    </submittedName>
</protein>
<dbReference type="GO" id="GO:0090575">
    <property type="term" value="C:RNA polymerase II transcription regulator complex"/>
    <property type="evidence" value="ECO:0007669"/>
    <property type="project" value="Ensembl"/>
</dbReference>
<evidence type="ECO:0000256" key="7">
    <source>
        <dbReference type="ARBA" id="ARBA00023015"/>
    </source>
</evidence>
<dbReference type="Ensembl" id="ENSEAST00005022108.2">
    <property type="protein sequence ID" value="ENSEASP00005020363.2"/>
    <property type="gene ID" value="ENSEASG00005014010.2"/>
</dbReference>
<evidence type="ECO:0000256" key="15">
    <source>
        <dbReference type="SAM" id="MobiDB-lite"/>
    </source>
</evidence>
<evidence type="ECO:0000256" key="1">
    <source>
        <dbReference type="ARBA" id="ARBA00004648"/>
    </source>
</evidence>
<keyword evidence="3" id="KW-0812">Transmembrane</keyword>
<dbReference type="InterPro" id="IPR046347">
    <property type="entry name" value="bZIP_sf"/>
</dbReference>
<keyword evidence="11" id="KW-0804">Transcription</keyword>
<dbReference type="PROSITE" id="PS00036">
    <property type="entry name" value="BZIP_BASIC"/>
    <property type="match status" value="1"/>
</dbReference>
<keyword evidence="13" id="KW-0834">Unfolded protein response</keyword>
<evidence type="ECO:0000256" key="4">
    <source>
        <dbReference type="ARBA" id="ARBA00022824"/>
    </source>
</evidence>
<feature type="compositionally biased region" description="Basic and acidic residues" evidence="15">
    <location>
        <begin position="29"/>
        <end position="38"/>
    </location>
</feature>
<evidence type="ECO:0000256" key="8">
    <source>
        <dbReference type="ARBA" id="ARBA00023125"/>
    </source>
</evidence>
<keyword evidence="5" id="KW-0735">Signal-anchor</keyword>
<dbReference type="Gene3D" id="1.20.5.170">
    <property type="match status" value="1"/>
</dbReference>
<dbReference type="PANTHER" id="PTHR45996:SF4">
    <property type="entry name" value="CYCLIC AMP-RESPONSIVE ELEMENT-BINDING PROTEIN 3"/>
    <property type="match status" value="1"/>
</dbReference>
<dbReference type="PANTHER" id="PTHR45996">
    <property type="entry name" value="AGAP001464-PB"/>
    <property type="match status" value="1"/>
</dbReference>
<dbReference type="FunFam" id="1.20.5.170:FF:000042">
    <property type="entry name" value="Cyclic AMP-responsive element-binding protein 3-like protein 3"/>
    <property type="match status" value="1"/>
</dbReference>
<reference evidence="17" key="2">
    <citation type="submission" date="2025-08" db="UniProtKB">
        <authorList>
            <consortium name="Ensembl"/>
        </authorList>
    </citation>
    <scope>IDENTIFICATION</scope>
</reference>
<dbReference type="AlphaFoldDB" id="A0A8C4M1W8"/>
<comment type="subcellular location">
    <subcellularLocation>
        <location evidence="1">Endoplasmic reticulum membrane</location>
        <topology evidence="1">Single-pass type II membrane protein</topology>
    </subcellularLocation>
</comment>
<evidence type="ECO:0000256" key="11">
    <source>
        <dbReference type="ARBA" id="ARBA00023163"/>
    </source>
</evidence>
<dbReference type="GO" id="GO:0001221">
    <property type="term" value="F:transcription coregulator binding"/>
    <property type="evidence" value="ECO:0007669"/>
    <property type="project" value="Ensembl"/>
</dbReference>
<evidence type="ECO:0000256" key="10">
    <source>
        <dbReference type="ARBA" id="ARBA00023159"/>
    </source>
</evidence>
<keyword evidence="12" id="KW-0325">Glycoprotein</keyword>
<evidence type="ECO:0000256" key="13">
    <source>
        <dbReference type="ARBA" id="ARBA00023230"/>
    </source>
</evidence>
<dbReference type="GO" id="GO:0000978">
    <property type="term" value="F:RNA polymerase II cis-regulatory region sequence-specific DNA binding"/>
    <property type="evidence" value="ECO:0007669"/>
    <property type="project" value="Ensembl"/>
</dbReference>
<organism evidence="17 18">
    <name type="scientific">Equus asinus</name>
    <name type="common">Donkey</name>
    <name type="synonym">Equus africanus asinus</name>
    <dbReference type="NCBI Taxonomy" id="9793"/>
    <lineage>
        <taxon>Eukaryota</taxon>
        <taxon>Metazoa</taxon>
        <taxon>Chordata</taxon>
        <taxon>Craniata</taxon>
        <taxon>Vertebrata</taxon>
        <taxon>Euteleostomi</taxon>
        <taxon>Mammalia</taxon>
        <taxon>Eutheria</taxon>
        <taxon>Laurasiatheria</taxon>
        <taxon>Perissodactyla</taxon>
        <taxon>Equidae</taxon>
        <taxon>Equus</taxon>
    </lineage>
</organism>
<keyword evidence="14" id="KW-0539">Nucleus</keyword>
<dbReference type="PROSITE" id="PS50217">
    <property type="entry name" value="BZIP"/>
    <property type="match status" value="1"/>
</dbReference>
<evidence type="ECO:0000313" key="18">
    <source>
        <dbReference type="Proteomes" id="UP000694387"/>
    </source>
</evidence>
<evidence type="ECO:0000256" key="9">
    <source>
        <dbReference type="ARBA" id="ARBA00023136"/>
    </source>
</evidence>
<keyword evidence="10" id="KW-0010">Activator</keyword>
<keyword evidence="8" id="KW-0238">DNA-binding</keyword>
<evidence type="ECO:0000256" key="5">
    <source>
        <dbReference type="ARBA" id="ARBA00022968"/>
    </source>
</evidence>
<keyword evidence="4" id="KW-0256">Endoplasmic reticulum</keyword>